<keyword evidence="7 8" id="KW-0472">Membrane</keyword>
<dbReference type="OrthoDB" id="9793390at2"/>
<dbReference type="AlphaFoldDB" id="A0A1H3CEB0"/>
<dbReference type="Pfam" id="PF01594">
    <property type="entry name" value="AI-2E_transport"/>
    <property type="match status" value="1"/>
</dbReference>
<organism evidence="9 10">
    <name type="scientific">Eubacterium barkeri</name>
    <name type="common">Clostridium barkeri</name>
    <dbReference type="NCBI Taxonomy" id="1528"/>
    <lineage>
        <taxon>Bacteria</taxon>
        <taxon>Bacillati</taxon>
        <taxon>Bacillota</taxon>
        <taxon>Clostridia</taxon>
        <taxon>Eubacteriales</taxon>
        <taxon>Eubacteriaceae</taxon>
        <taxon>Eubacterium</taxon>
    </lineage>
</organism>
<keyword evidence="3" id="KW-0813">Transport</keyword>
<dbReference type="Proteomes" id="UP000199652">
    <property type="component" value="Unassembled WGS sequence"/>
</dbReference>
<evidence type="ECO:0000313" key="9">
    <source>
        <dbReference type="EMBL" id="SDX51924.1"/>
    </source>
</evidence>
<evidence type="ECO:0000256" key="1">
    <source>
        <dbReference type="ARBA" id="ARBA00004651"/>
    </source>
</evidence>
<feature type="transmembrane region" description="Helical" evidence="8">
    <location>
        <begin position="276"/>
        <end position="298"/>
    </location>
</feature>
<feature type="transmembrane region" description="Helical" evidence="8">
    <location>
        <begin position="250"/>
        <end position="269"/>
    </location>
</feature>
<accession>A0A1H3CEB0</accession>
<proteinExistence type="inferred from homology"/>
<keyword evidence="5 8" id="KW-0812">Transmembrane</keyword>
<dbReference type="GO" id="GO:0005886">
    <property type="term" value="C:plasma membrane"/>
    <property type="evidence" value="ECO:0007669"/>
    <property type="project" value="UniProtKB-SubCell"/>
</dbReference>
<comment type="similarity">
    <text evidence="2">Belongs to the autoinducer-2 exporter (AI-2E) (TC 2.A.86) family.</text>
</comment>
<feature type="transmembrane region" description="Helical" evidence="8">
    <location>
        <begin position="304"/>
        <end position="331"/>
    </location>
</feature>
<sequence>MKLSPEKKRIFITNCVIMAFVIVIFLMIWPTLSSMFMPFFLAIIFAYLLNPLVRMLEGKGIKRGLSVTIVVLALLAIIVLAFLSFVPNLISNIASLVANIPQMIESLSRYTNDIQDFIAKYNASGMSQYLNLEQTLKTLGSTVGQMLQGLSNFLIANSGQLMNLVIIPLVMIMLLMDKEVFTNALMYLVPIDFRDEIRKMFCDIDMVIGGFIRGQGLMSILAGILTGVGASVIGLPYASIIGVIAGVTTMIPYFGPAVGMVVICVMALFTSPILMVYILIWMGIVQVICGNVVAPALMSGDVGLHPVLIIFSIFFFGAMFGGLGMILAVPLMGTVRVVMKYLVAGFAQAKADLPSAPKNED</sequence>
<keyword evidence="10" id="KW-1185">Reference proteome</keyword>
<evidence type="ECO:0000256" key="3">
    <source>
        <dbReference type="ARBA" id="ARBA00022448"/>
    </source>
</evidence>
<evidence type="ECO:0000256" key="8">
    <source>
        <dbReference type="SAM" id="Phobius"/>
    </source>
</evidence>
<evidence type="ECO:0000256" key="4">
    <source>
        <dbReference type="ARBA" id="ARBA00022475"/>
    </source>
</evidence>
<dbReference type="STRING" id="1528.SAMN04488579_10353"/>
<feature type="transmembrane region" description="Helical" evidence="8">
    <location>
        <begin position="153"/>
        <end position="176"/>
    </location>
</feature>
<dbReference type="PANTHER" id="PTHR21716">
    <property type="entry name" value="TRANSMEMBRANE PROTEIN"/>
    <property type="match status" value="1"/>
</dbReference>
<feature type="transmembrane region" description="Helical" evidence="8">
    <location>
        <begin position="65"/>
        <end position="86"/>
    </location>
</feature>
<dbReference type="PANTHER" id="PTHR21716:SF53">
    <property type="entry name" value="PERMEASE PERM-RELATED"/>
    <property type="match status" value="1"/>
</dbReference>
<feature type="transmembrane region" description="Helical" evidence="8">
    <location>
        <begin position="220"/>
        <end position="244"/>
    </location>
</feature>
<protein>
    <submittedName>
        <fullName evidence="9">Predicted PurR-regulated permease PerM</fullName>
    </submittedName>
</protein>
<keyword evidence="4" id="KW-1003">Cell membrane</keyword>
<dbReference type="EMBL" id="FNOU01000003">
    <property type="protein sequence ID" value="SDX51924.1"/>
    <property type="molecule type" value="Genomic_DNA"/>
</dbReference>
<evidence type="ECO:0000313" key="10">
    <source>
        <dbReference type="Proteomes" id="UP000199652"/>
    </source>
</evidence>
<evidence type="ECO:0000256" key="2">
    <source>
        <dbReference type="ARBA" id="ARBA00009773"/>
    </source>
</evidence>
<reference evidence="10" key="1">
    <citation type="submission" date="2016-10" db="EMBL/GenBank/DDBJ databases">
        <authorList>
            <person name="Varghese N."/>
            <person name="Submissions S."/>
        </authorList>
    </citation>
    <scope>NUCLEOTIDE SEQUENCE [LARGE SCALE GENOMIC DNA]</scope>
    <source>
        <strain evidence="10">VPI 5359</strain>
    </source>
</reference>
<dbReference type="RefSeq" id="WP_090243279.1">
    <property type="nucleotide sequence ID" value="NZ_FNOU01000003.1"/>
</dbReference>
<evidence type="ECO:0000256" key="6">
    <source>
        <dbReference type="ARBA" id="ARBA00022989"/>
    </source>
</evidence>
<comment type="subcellular location">
    <subcellularLocation>
        <location evidence="1">Cell membrane</location>
        <topology evidence="1">Multi-pass membrane protein</topology>
    </subcellularLocation>
</comment>
<evidence type="ECO:0000256" key="7">
    <source>
        <dbReference type="ARBA" id="ARBA00023136"/>
    </source>
</evidence>
<evidence type="ECO:0000256" key="5">
    <source>
        <dbReference type="ARBA" id="ARBA00022692"/>
    </source>
</evidence>
<keyword evidence="6 8" id="KW-1133">Transmembrane helix</keyword>
<feature type="transmembrane region" description="Helical" evidence="8">
    <location>
        <begin position="35"/>
        <end position="53"/>
    </location>
</feature>
<name>A0A1H3CEB0_EUBBA</name>
<dbReference type="GO" id="GO:0055085">
    <property type="term" value="P:transmembrane transport"/>
    <property type="evidence" value="ECO:0007669"/>
    <property type="project" value="TreeGrafter"/>
</dbReference>
<dbReference type="InterPro" id="IPR002549">
    <property type="entry name" value="AI-2E-like"/>
</dbReference>
<feature type="transmembrane region" description="Helical" evidence="8">
    <location>
        <begin position="12"/>
        <end position="29"/>
    </location>
</feature>
<gene>
    <name evidence="9" type="ORF">SAMN04488579_10353</name>
</gene>